<comment type="similarity">
    <text evidence="1">Belongs to the thrombospondin family.</text>
</comment>
<dbReference type="OrthoDB" id="6229058at2759"/>
<feature type="domain" description="EGF-like" evidence="12">
    <location>
        <begin position="137"/>
        <end position="173"/>
    </location>
</feature>
<keyword evidence="3" id="KW-0732">Signal</keyword>
<dbReference type="GO" id="GO:0007155">
    <property type="term" value="P:cell adhesion"/>
    <property type="evidence" value="ECO:0007669"/>
    <property type="project" value="UniProtKB-KW"/>
</dbReference>
<dbReference type="InterPro" id="IPR013320">
    <property type="entry name" value="ConA-like_dom_sf"/>
</dbReference>
<dbReference type="PROSITE" id="PS51234">
    <property type="entry name" value="TSP3"/>
    <property type="match status" value="3"/>
</dbReference>
<comment type="caution">
    <text evidence="9">Lacks conserved residue(s) required for the propagation of feature annotation.</text>
</comment>
<dbReference type="InterPro" id="IPR003367">
    <property type="entry name" value="Thrombospondin_3-like_rpt"/>
</dbReference>
<feature type="disulfide bond" evidence="9">
    <location>
        <begin position="104"/>
        <end position="114"/>
    </location>
</feature>
<evidence type="ECO:0000256" key="3">
    <source>
        <dbReference type="ARBA" id="ARBA00022729"/>
    </source>
</evidence>
<sequence>MEFPCWYSGFSSACDGIYWGPECIRFDDGGVHCRTFGVLAHKLTGHPAFACCQQLDDTFVYLATTNIVDSIDSTSGIDADTCSWGLLGGYYSNKYALCADRNECLDSPCEHGSCTDTIGGYTCRCSNGWGGTNCNQDVDECSSNPCLHYGTCQNLANGYRCQCKPEWTGTNCQSDVNECTPNGGRGPCEQTCTNLHGGYRCSCRRGYQLASDGVSCVDADECQANGGRGPCDHICTNVHGSYRCSCQAGHQLDADGFSCIDADECLTNGGRGPCDQTCTNLDGSYRCSCEAGYQLDLDGVSCTDVDECTQGLHDCEQRCLNTHGGFSCGCDDGFSLADDGKSCLDENECDANGGHGSCDPFHGVCQNSPGSYHCHCEPGYELQDDLRSCIDADDCFADACDNGGTCVDGDSTFSCTCPTGFKGERCQTPPCSEDYDAPQYGGKVCTTSDVTTGSMMCTLFCEGDREFAGRPADAYMCNALGVWSALSAASSGPQPLPPGPRPWPDCTGRYRPGRAHIKGEVFYYYDGDCQSSIQEIITNFEQIFSDLQSAQPGAGISTQLGTVDIECGATARVTSDSKRSVVNLQVLKSTSGFTIKFEVVAITSAQTVTENHQLDLVFALDDVYYEIEEKVTANQFNLAIGGQVLSAASFEMGFAEIQVNCTDGQLAYQDDFQAYCTDCPAGTFHNIATDTCEDCPVGRYQDLPAQITCKTCPNNTWTVFSRSVEQKECVAICDGKDGPCSICAYEKRELICKCEVGYAGSNDGLTCGLDSDQDGYPDASLPCNDTTCKQDNCPWTPNSGQEDTDDDGSGDACDYDMDNDGVINTLDNCPLAANVAQTDGDGDGVGDDCDNCPADINPGQQDTDGDGRGDACDQDSDGDGVHDHQDNCPLQPNVNQTDSDGDGVGDACDNCPYVPNPDQIDADQNEIGDACTNGIDSDADGYPDSLDNCIMVPNSAQLDTDNDGQGDECDDDDDNDTITDDVDNCRLLPNVNQTDFDGNGIGDVCTLDFDNDGVLDDDDVCPANGVISSTDFRKYLTVNLGDVNSNNPPHWEFSNQGAEITQKLNSDPGILIGMTNFGSVEYRGTFFVNTQVDDDFVGFVFSYQSNSRFYLVSWKQAGDGSGGEAGVQLKLVDSTTGPGQDLASALWTADKVQGQTKLLWEDPNKLGWSDQTAYRWELKHLPDIGLIRLKLFSGSQLVVDSGNLHDVTLRGGRLGVYCYSQQDVIWSDLVTKCNDNVPSDYSQM</sequence>
<feature type="repeat" description="TSP type-3" evidence="10">
    <location>
        <begin position="802"/>
        <end position="837"/>
    </location>
</feature>
<dbReference type="InterPro" id="IPR017897">
    <property type="entry name" value="Thrombospondin_3_rpt"/>
</dbReference>
<dbReference type="Pfam" id="PF12662">
    <property type="entry name" value="cEGF"/>
    <property type="match status" value="4"/>
</dbReference>
<evidence type="ECO:0000256" key="5">
    <source>
        <dbReference type="ARBA" id="ARBA00022837"/>
    </source>
</evidence>
<evidence type="ECO:0000256" key="6">
    <source>
        <dbReference type="ARBA" id="ARBA00022889"/>
    </source>
</evidence>
<dbReference type="SMART" id="SM01411">
    <property type="entry name" value="Ephrin_rec_like"/>
    <property type="match status" value="1"/>
</dbReference>
<feature type="repeat" description="TSP type-3" evidence="10">
    <location>
        <begin position="958"/>
        <end position="993"/>
    </location>
</feature>
<dbReference type="Gene3D" id="2.10.25.10">
    <property type="entry name" value="Laminin"/>
    <property type="match status" value="8"/>
</dbReference>
<dbReference type="SUPFAM" id="SSF49899">
    <property type="entry name" value="Concanavalin A-like lectins/glucanases"/>
    <property type="match status" value="1"/>
</dbReference>
<evidence type="ECO:0000256" key="2">
    <source>
        <dbReference type="ARBA" id="ARBA00022536"/>
    </source>
</evidence>
<evidence type="ECO:0000313" key="14">
    <source>
        <dbReference type="EMBL" id="CAH1256474.1"/>
    </source>
</evidence>
<dbReference type="FunFam" id="2.10.25.10:FF:000321">
    <property type="entry name" value="Protein delta homolog 1"/>
    <property type="match status" value="1"/>
</dbReference>
<dbReference type="Pfam" id="PF02412">
    <property type="entry name" value="TSP_3"/>
    <property type="match status" value="5"/>
</dbReference>
<dbReference type="FunFam" id="2.60.120.200:FF:000002">
    <property type="entry name" value="Thrombospondin 3"/>
    <property type="match status" value="1"/>
</dbReference>
<dbReference type="FunFam" id="2.10.25.10:FF:000066">
    <property type="entry name" value="FAT atypical cadherin 4"/>
    <property type="match status" value="1"/>
</dbReference>
<feature type="compositionally biased region" description="Polar residues" evidence="11">
    <location>
        <begin position="888"/>
        <end position="898"/>
    </location>
</feature>
<dbReference type="Gene3D" id="2.10.50.10">
    <property type="entry name" value="Tumor Necrosis Factor Receptor, subunit A, domain 2"/>
    <property type="match status" value="1"/>
</dbReference>
<dbReference type="InterPro" id="IPR000742">
    <property type="entry name" value="EGF"/>
</dbReference>
<dbReference type="SUPFAM" id="SSF57196">
    <property type="entry name" value="EGF/Laminin"/>
    <property type="match status" value="2"/>
</dbReference>
<dbReference type="SMART" id="SM00181">
    <property type="entry name" value="EGF"/>
    <property type="match status" value="9"/>
</dbReference>
<accession>A0A8J9ZJI8</accession>
<evidence type="ECO:0000256" key="11">
    <source>
        <dbReference type="SAM" id="MobiDB-lite"/>
    </source>
</evidence>
<dbReference type="Gene3D" id="4.10.1080.10">
    <property type="entry name" value="TSP type-3 repeat"/>
    <property type="match status" value="2"/>
</dbReference>
<evidence type="ECO:0000259" key="12">
    <source>
        <dbReference type="PROSITE" id="PS50026"/>
    </source>
</evidence>
<keyword evidence="15" id="KW-1185">Reference proteome</keyword>
<dbReference type="GO" id="GO:0005576">
    <property type="term" value="C:extracellular region"/>
    <property type="evidence" value="ECO:0007669"/>
    <property type="project" value="InterPro"/>
</dbReference>
<keyword evidence="4" id="KW-0677">Repeat</keyword>
<feature type="domain" description="EGF-like" evidence="12">
    <location>
        <begin position="100"/>
        <end position="135"/>
    </location>
</feature>
<feature type="domain" description="TSP C-terminal" evidence="13">
    <location>
        <begin position="1033"/>
        <end position="1238"/>
    </location>
</feature>
<dbReference type="SUPFAM" id="SSF103647">
    <property type="entry name" value="TSP type-3 repeat"/>
    <property type="match status" value="3"/>
</dbReference>
<evidence type="ECO:0000256" key="10">
    <source>
        <dbReference type="PROSITE-ProRule" id="PRU00634"/>
    </source>
</evidence>
<proteinExistence type="inferred from homology"/>
<dbReference type="Pfam" id="PF12661">
    <property type="entry name" value="hEGF"/>
    <property type="match status" value="1"/>
</dbReference>
<feature type="region of interest" description="Disordered" evidence="11">
    <location>
        <begin position="849"/>
        <end position="910"/>
    </location>
</feature>
<dbReference type="PROSITE" id="PS00022">
    <property type="entry name" value="EGF_1"/>
    <property type="match status" value="3"/>
</dbReference>
<dbReference type="PROSITE" id="PS50026">
    <property type="entry name" value="EGF_3"/>
    <property type="match status" value="4"/>
</dbReference>
<dbReference type="InterPro" id="IPR000152">
    <property type="entry name" value="EGF-type_Asp/Asn_hydroxyl_site"/>
</dbReference>
<dbReference type="PROSITE" id="PS00010">
    <property type="entry name" value="ASX_HYDROXYL"/>
    <property type="match status" value="6"/>
</dbReference>
<dbReference type="FunFam" id="2.10.25.10:FF:000038">
    <property type="entry name" value="Fibrillin 2"/>
    <property type="match status" value="1"/>
</dbReference>
<dbReference type="PANTHER" id="PTHR10199">
    <property type="entry name" value="THROMBOSPONDIN"/>
    <property type="match status" value="1"/>
</dbReference>
<dbReference type="FunFam" id="2.10.25.10:FF:000240">
    <property type="entry name" value="Vitamin K-dependent protein S"/>
    <property type="match status" value="3"/>
</dbReference>
<name>A0A8J9ZJI8_BRALA</name>
<evidence type="ECO:0000256" key="1">
    <source>
        <dbReference type="ARBA" id="ARBA00009456"/>
    </source>
</evidence>
<keyword evidence="2 9" id="KW-0245">EGF-like domain</keyword>
<feature type="domain" description="EGF-like" evidence="12">
    <location>
        <begin position="345"/>
        <end position="390"/>
    </location>
</feature>
<evidence type="ECO:0000256" key="4">
    <source>
        <dbReference type="ARBA" id="ARBA00022737"/>
    </source>
</evidence>
<feature type="compositionally biased region" description="Acidic residues" evidence="11">
    <location>
        <begin position="802"/>
        <end position="815"/>
    </location>
</feature>
<reference evidence="14" key="1">
    <citation type="submission" date="2022-01" db="EMBL/GenBank/DDBJ databases">
        <authorList>
            <person name="Braso-Vives M."/>
        </authorList>
    </citation>
    <scope>NUCLEOTIDE SEQUENCE</scope>
</reference>
<dbReference type="InterPro" id="IPR001881">
    <property type="entry name" value="EGF-like_Ca-bd_dom"/>
</dbReference>
<feature type="domain" description="EGF-like" evidence="12">
    <location>
        <begin position="391"/>
        <end position="427"/>
    </location>
</feature>
<dbReference type="CDD" id="cd00054">
    <property type="entry name" value="EGF_CA"/>
    <property type="match status" value="6"/>
</dbReference>
<protein>
    <submittedName>
        <fullName evidence="14">THBS3 protein</fullName>
    </submittedName>
</protein>
<feature type="disulfide bond" evidence="9">
    <location>
        <begin position="417"/>
        <end position="426"/>
    </location>
</feature>
<dbReference type="PROSITE" id="PS01187">
    <property type="entry name" value="EGF_CA"/>
    <property type="match status" value="2"/>
</dbReference>
<dbReference type="InterPro" id="IPR028974">
    <property type="entry name" value="TSP_type-3_rpt"/>
</dbReference>
<dbReference type="Pfam" id="PF00008">
    <property type="entry name" value="EGF"/>
    <property type="match status" value="2"/>
</dbReference>
<gene>
    <name evidence="14" type="primary">THBS3</name>
    <name evidence="14" type="ORF">BLAG_LOCUS14779</name>
</gene>
<keyword evidence="6" id="KW-0130">Cell adhesion</keyword>
<evidence type="ECO:0000259" key="13">
    <source>
        <dbReference type="PROSITE" id="PS51236"/>
    </source>
</evidence>
<keyword evidence="8" id="KW-0325">Glycoprotein</keyword>
<feature type="repeat" description="TSP type-3" evidence="10">
    <location>
        <begin position="861"/>
        <end position="896"/>
    </location>
</feature>
<evidence type="ECO:0000313" key="15">
    <source>
        <dbReference type="Proteomes" id="UP000838412"/>
    </source>
</evidence>
<dbReference type="EMBL" id="OV696688">
    <property type="protein sequence ID" value="CAH1256474.1"/>
    <property type="molecule type" value="Genomic_DNA"/>
</dbReference>
<dbReference type="Proteomes" id="UP000838412">
    <property type="component" value="Chromosome 3"/>
</dbReference>
<feature type="disulfide bond" evidence="9">
    <location>
        <begin position="163"/>
        <end position="172"/>
    </location>
</feature>
<dbReference type="PROSITE" id="PS01186">
    <property type="entry name" value="EGF_2"/>
    <property type="match status" value="6"/>
</dbReference>
<dbReference type="GO" id="GO:0005509">
    <property type="term" value="F:calcium ion binding"/>
    <property type="evidence" value="ECO:0007669"/>
    <property type="project" value="UniProtKB-UniRule"/>
</dbReference>
<dbReference type="PANTHER" id="PTHR10199:SF100">
    <property type="entry name" value="THROMBOSPONDIN, ISOFORM A"/>
    <property type="match status" value="1"/>
</dbReference>
<dbReference type="InterPro" id="IPR009030">
    <property type="entry name" value="Growth_fac_rcpt_cys_sf"/>
</dbReference>
<organism evidence="14 15">
    <name type="scientific">Branchiostoma lanceolatum</name>
    <name type="common">Common lancelet</name>
    <name type="synonym">Amphioxus lanceolatum</name>
    <dbReference type="NCBI Taxonomy" id="7740"/>
    <lineage>
        <taxon>Eukaryota</taxon>
        <taxon>Metazoa</taxon>
        <taxon>Chordata</taxon>
        <taxon>Cephalochordata</taxon>
        <taxon>Leptocardii</taxon>
        <taxon>Amphioxiformes</taxon>
        <taxon>Branchiostomatidae</taxon>
        <taxon>Branchiostoma</taxon>
    </lineage>
</organism>
<dbReference type="SUPFAM" id="SSF57184">
    <property type="entry name" value="Growth factor receptor domain"/>
    <property type="match status" value="2"/>
</dbReference>
<evidence type="ECO:0000256" key="8">
    <source>
        <dbReference type="ARBA" id="ARBA00023180"/>
    </source>
</evidence>
<dbReference type="InterPro" id="IPR018097">
    <property type="entry name" value="EGF_Ca-bd_CS"/>
</dbReference>
<dbReference type="InterPro" id="IPR013032">
    <property type="entry name" value="EGF-like_CS"/>
</dbReference>
<dbReference type="AlphaFoldDB" id="A0A8J9ZJI8"/>
<keyword evidence="7 9" id="KW-1015">Disulfide bond</keyword>
<dbReference type="InterPro" id="IPR008859">
    <property type="entry name" value="Thrombospondin_C"/>
</dbReference>
<feature type="disulfide bond" evidence="9">
    <location>
        <begin position="125"/>
        <end position="134"/>
    </location>
</feature>
<dbReference type="PROSITE" id="PS51236">
    <property type="entry name" value="TSP_CTER"/>
    <property type="match status" value="1"/>
</dbReference>
<keyword evidence="5 10" id="KW-0106">Calcium</keyword>
<evidence type="ECO:0000256" key="9">
    <source>
        <dbReference type="PROSITE-ProRule" id="PRU00076"/>
    </source>
</evidence>
<dbReference type="FunFam" id="4.10.1080.10:FF:000001">
    <property type="entry name" value="Thrombospondin 3"/>
    <property type="match status" value="1"/>
</dbReference>
<dbReference type="InterPro" id="IPR026823">
    <property type="entry name" value="cEGF"/>
</dbReference>
<dbReference type="Pfam" id="PF05735">
    <property type="entry name" value="TSP_C"/>
    <property type="match status" value="1"/>
</dbReference>
<dbReference type="Gene3D" id="2.60.120.200">
    <property type="match status" value="1"/>
</dbReference>
<dbReference type="SMART" id="SM00179">
    <property type="entry name" value="EGF_CA"/>
    <property type="match status" value="8"/>
</dbReference>
<feature type="region of interest" description="Disordered" evidence="11">
    <location>
        <begin position="795"/>
        <end position="815"/>
    </location>
</feature>
<evidence type="ECO:0000256" key="7">
    <source>
        <dbReference type="ARBA" id="ARBA00023157"/>
    </source>
</evidence>
<dbReference type="FunFam" id="2.10.25.10:FF:000122">
    <property type="entry name" value="Protein crumbs homolog 2"/>
    <property type="match status" value="1"/>
</dbReference>